<gene>
    <name evidence="1" type="ORF">NCTC12126_04175</name>
</gene>
<sequence>MSELAKCPDCGQSPSIKVRSRGMNWGSAEIRCSNGCPNWRVGFSFPPGGESAARKDLEKKWKMLVEEAAQ</sequence>
<proteinExistence type="predicted"/>
<reference evidence="1 2" key="1">
    <citation type="submission" date="2019-03" db="EMBL/GenBank/DDBJ databases">
        <authorList>
            <consortium name="Pathogen Informatics"/>
        </authorList>
    </citation>
    <scope>NUCLEOTIDE SEQUENCE [LARGE SCALE GENOMIC DNA]</scope>
    <source>
        <strain evidence="1 2">NCTC12126</strain>
    </source>
</reference>
<evidence type="ECO:0000313" key="2">
    <source>
        <dbReference type="Proteomes" id="UP000351155"/>
    </source>
</evidence>
<evidence type="ECO:0008006" key="3">
    <source>
        <dbReference type="Google" id="ProtNLM"/>
    </source>
</evidence>
<dbReference type="EMBL" id="CAADIW010000045">
    <property type="protein sequence ID" value="VFS40716.1"/>
    <property type="molecule type" value="Genomic_DNA"/>
</dbReference>
<name>A0A484YYX4_9ENTR</name>
<dbReference type="AlphaFoldDB" id="A0A484YYX4"/>
<protein>
    <recommendedName>
        <fullName evidence="3">Restriction alleviation protein, Lar family</fullName>
    </recommendedName>
</protein>
<evidence type="ECO:0000313" key="1">
    <source>
        <dbReference type="EMBL" id="VFS40716.1"/>
    </source>
</evidence>
<accession>A0A484YYX4</accession>
<organism evidence="1 2">
    <name type="scientific">Enterobacter cancerogenus</name>
    <dbReference type="NCBI Taxonomy" id="69218"/>
    <lineage>
        <taxon>Bacteria</taxon>
        <taxon>Pseudomonadati</taxon>
        <taxon>Pseudomonadota</taxon>
        <taxon>Gammaproteobacteria</taxon>
        <taxon>Enterobacterales</taxon>
        <taxon>Enterobacteriaceae</taxon>
        <taxon>Enterobacter</taxon>
        <taxon>Enterobacter cloacae complex</taxon>
    </lineage>
</organism>
<dbReference type="Proteomes" id="UP000351155">
    <property type="component" value="Unassembled WGS sequence"/>
</dbReference>